<evidence type="ECO:0000256" key="3">
    <source>
        <dbReference type="ARBA" id="ARBA00023125"/>
    </source>
</evidence>
<feature type="compositionally biased region" description="Gly residues" evidence="6">
    <location>
        <begin position="139"/>
        <end position="159"/>
    </location>
</feature>
<evidence type="ECO:0000313" key="8">
    <source>
        <dbReference type="EMBL" id="KXZ53053.1"/>
    </source>
</evidence>
<evidence type="ECO:0000256" key="6">
    <source>
        <dbReference type="SAM" id="MobiDB-lite"/>
    </source>
</evidence>
<feature type="region of interest" description="Disordered" evidence="6">
    <location>
        <begin position="121"/>
        <end position="171"/>
    </location>
</feature>
<reference evidence="9" key="1">
    <citation type="journal article" date="2016" name="Nat. Commun.">
        <title>The Gonium pectorale genome demonstrates co-option of cell cycle regulation during the evolution of multicellularity.</title>
        <authorList>
            <person name="Hanschen E.R."/>
            <person name="Marriage T.N."/>
            <person name="Ferris P.J."/>
            <person name="Hamaji T."/>
            <person name="Toyoda A."/>
            <person name="Fujiyama A."/>
            <person name="Neme R."/>
            <person name="Noguchi H."/>
            <person name="Minakuchi Y."/>
            <person name="Suzuki M."/>
            <person name="Kawai-Toyooka H."/>
            <person name="Smith D.R."/>
            <person name="Sparks H."/>
            <person name="Anderson J."/>
            <person name="Bakaric R."/>
            <person name="Luria V."/>
            <person name="Karger A."/>
            <person name="Kirschner M.W."/>
            <person name="Durand P.M."/>
            <person name="Michod R.E."/>
            <person name="Nozaki H."/>
            <person name="Olson B.J."/>
        </authorList>
    </citation>
    <scope>NUCLEOTIDE SEQUENCE [LARGE SCALE GENOMIC DNA]</scope>
    <source>
        <strain evidence="9">NIES-2863</strain>
    </source>
</reference>
<evidence type="ECO:0000256" key="1">
    <source>
        <dbReference type="ARBA" id="ARBA00004123"/>
    </source>
</evidence>
<dbReference type="SUPFAM" id="SSF54171">
    <property type="entry name" value="DNA-binding domain"/>
    <property type="match status" value="1"/>
</dbReference>
<gene>
    <name evidence="8" type="ORF">GPECTOR_8g48</name>
</gene>
<evidence type="ECO:0000256" key="4">
    <source>
        <dbReference type="ARBA" id="ARBA00023163"/>
    </source>
</evidence>
<feature type="region of interest" description="Disordered" evidence="6">
    <location>
        <begin position="485"/>
        <end position="529"/>
    </location>
</feature>
<sequence>MRGSRAAVVDEDYEIGADGEDTRAAGSDKQLTSQYRGVCWNRKNKRWQAAINSGKRYVYLGSFLSEYDAARAFDKAAVKLRGMRAKLNFPYSEYVDENGNLLEDPKMKDVMYKIDAVHGTGDHAGGGSGGRSGGRHTNAGGGGGGAGGAGGAGGGGSGVAAGDDHSGLSEGQMLQLPIPLPGLSAPQGYDAVAGGGASAAPAAMHQAAAGGGSRRRQPSPLQLAAVGPAGRATTSSDGGTGPEWRMQGGAGGTGMPPGGHGPALWPPAHPSSGYPSDNTPYHAFPEPVTTGPPNLGAGGGLAAPTRGSLSAGSGWGGRPRQDALGAGAGLGMNPAAGGPDGGPVAPTLHLGEAPGGGSAAAAAGAPPLPGSIAVGASGSSLHRTILRELPGGCTLLSLVPNRFANSKEDMCGAIYLDCAAPNQFGSSVWTGNSIIKMGLYDTERDARQAAIKCMQLYWAFCSDEWRVDFYNALAAMSGAAGMAGPGQAQGCGGARPPDAKRQRLEGPGASSGGAAGSGGDASGDLGGEVRAAHRMQLPQLVRQLQEVAATGS</sequence>
<evidence type="ECO:0000313" key="9">
    <source>
        <dbReference type="Proteomes" id="UP000075714"/>
    </source>
</evidence>
<keyword evidence="3" id="KW-0238">DNA-binding</keyword>
<dbReference type="Proteomes" id="UP000075714">
    <property type="component" value="Unassembled WGS sequence"/>
</dbReference>
<dbReference type="InterPro" id="IPR036955">
    <property type="entry name" value="AP2/ERF_dom_sf"/>
</dbReference>
<keyword evidence="9" id="KW-1185">Reference proteome</keyword>
<comment type="caution">
    <text evidence="8">The sequence shown here is derived from an EMBL/GenBank/DDBJ whole genome shotgun (WGS) entry which is preliminary data.</text>
</comment>
<protein>
    <recommendedName>
        <fullName evidence="7">AP2/ERF domain-containing protein</fullName>
    </recommendedName>
</protein>
<proteinExistence type="predicted"/>
<dbReference type="AlphaFoldDB" id="A0A150GTB1"/>
<dbReference type="GO" id="GO:0003700">
    <property type="term" value="F:DNA-binding transcription factor activity"/>
    <property type="evidence" value="ECO:0007669"/>
    <property type="project" value="InterPro"/>
</dbReference>
<evidence type="ECO:0000256" key="2">
    <source>
        <dbReference type="ARBA" id="ARBA00023015"/>
    </source>
</evidence>
<dbReference type="InterPro" id="IPR016177">
    <property type="entry name" value="DNA-bd_dom_sf"/>
</dbReference>
<feature type="domain" description="AP2/ERF" evidence="7">
    <location>
        <begin position="34"/>
        <end position="90"/>
    </location>
</feature>
<keyword evidence="5" id="KW-0539">Nucleus</keyword>
<keyword evidence="2" id="KW-0805">Transcription regulation</keyword>
<dbReference type="EMBL" id="LSYV01000009">
    <property type="protein sequence ID" value="KXZ53053.1"/>
    <property type="molecule type" value="Genomic_DNA"/>
</dbReference>
<feature type="compositionally biased region" description="Gly residues" evidence="6">
    <location>
        <begin position="248"/>
        <end position="261"/>
    </location>
</feature>
<dbReference type="PANTHER" id="PTHR32467:SF90">
    <property type="entry name" value="AP2-LIKE ETHYLENE-RESPONSIVE TRANSCRIPTION FACTOR AIL1"/>
    <property type="match status" value="1"/>
</dbReference>
<dbReference type="PROSITE" id="PS51032">
    <property type="entry name" value="AP2_ERF"/>
    <property type="match status" value="1"/>
</dbReference>
<dbReference type="Gene3D" id="3.30.730.10">
    <property type="entry name" value="AP2/ERF domain"/>
    <property type="match status" value="1"/>
</dbReference>
<dbReference type="CDD" id="cd00018">
    <property type="entry name" value="AP2"/>
    <property type="match status" value="1"/>
</dbReference>
<dbReference type="SMART" id="SM00380">
    <property type="entry name" value="AP2"/>
    <property type="match status" value="1"/>
</dbReference>
<accession>A0A150GTB1</accession>
<feature type="compositionally biased region" description="Gly residues" evidence="6">
    <location>
        <begin position="122"/>
        <end position="132"/>
    </location>
</feature>
<dbReference type="PANTHER" id="PTHR32467">
    <property type="entry name" value="AP2-LIKE ETHYLENE-RESPONSIVE TRANSCRIPTION FACTOR"/>
    <property type="match status" value="1"/>
</dbReference>
<evidence type="ECO:0000259" key="7">
    <source>
        <dbReference type="PROSITE" id="PS51032"/>
    </source>
</evidence>
<feature type="region of interest" description="Disordered" evidence="6">
    <location>
        <begin position="224"/>
        <end position="363"/>
    </location>
</feature>
<name>A0A150GTB1_GONPE</name>
<keyword evidence="4" id="KW-0804">Transcription</keyword>
<comment type="subcellular location">
    <subcellularLocation>
        <location evidence="1">Nucleus</location>
    </subcellularLocation>
</comment>
<feature type="compositionally biased region" description="Gly residues" evidence="6">
    <location>
        <begin position="509"/>
        <end position="526"/>
    </location>
</feature>
<dbReference type="InterPro" id="IPR001471">
    <property type="entry name" value="AP2/ERF_dom"/>
</dbReference>
<dbReference type="GO" id="GO:0005634">
    <property type="term" value="C:nucleus"/>
    <property type="evidence" value="ECO:0007669"/>
    <property type="project" value="UniProtKB-SubCell"/>
</dbReference>
<dbReference type="OrthoDB" id="550275at2759"/>
<evidence type="ECO:0000256" key="5">
    <source>
        <dbReference type="ARBA" id="ARBA00023242"/>
    </source>
</evidence>
<organism evidence="8 9">
    <name type="scientific">Gonium pectorale</name>
    <name type="common">Green alga</name>
    <dbReference type="NCBI Taxonomy" id="33097"/>
    <lineage>
        <taxon>Eukaryota</taxon>
        <taxon>Viridiplantae</taxon>
        <taxon>Chlorophyta</taxon>
        <taxon>core chlorophytes</taxon>
        <taxon>Chlorophyceae</taxon>
        <taxon>CS clade</taxon>
        <taxon>Chlamydomonadales</taxon>
        <taxon>Volvocaceae</taxon>
        <taxon>Gonium</taxon>
    </lineage>
</organism>
<feature type="compositionally biased region" description="Low complexity" evidence="6">
    <location>
        <begin position="334"/>
        <end position="352"/>
    </location>
</feature>
<dbReference type="GO" id="GO:0003677">
    <property type="term" value="F:DNA binding"/>
    <property type="evidence" value="ECO:0007669"/>
    <property type="project" value="UniProtKB-KW"/>
</dbReference>